<keyword evidence="1" id="KW-0694">RNA-binding</keyword>
<dbReference type="Gene3D" id="3.10.290.10">
    <property type="entry name" value="RNA-binding S4 domain"/>
    <property type="match status" value="1"/>
</dbReference>
<dbReference type="SUPFAM" id="SSF55174">
    <property type="entry name" value="Alpha-L RNA-binding motif"/>
    <property type="match status" value="1"/>
</dbReference>
<dbReference type="GO" id="GO:0003723">
    <property type="term" value="F:RNA binding"/>
    <property type="evidence" value="ECO:0007669"/>
    <property type="project" value="UniProtKB-KW"/>
</dbReference>
<evidence type="ECO:0000313" key="2">
    <source>
        <dbReference type="EMBL" id="RCI69188.1"/>
    </source>
</evidence>
<dbReference type="GO" id="GO:0016874">
    <property type="term" value="F:ligase activity"/>
    <property type="evidence" value="ECO:0007669"/>
    <property type="project" value="UniProtKB-KW"/>
</dbReference>
<feature type="non-terminal residue" evidence="2">
    <location>
        <position position="1"/>
    </location>
</feature>
<sequence length="55" mass="5897">IRDRARSAVRRLAAGGGLRLDGTPVSDPDAPLAGEVDGLRLSLGKKQHLHLRLED</sequence>
<keyword evidence="2" id="KW-0436">Ligase</keyword>
<accession>A0A367LVU8</accession>
<protein>
    <submittedName>
        <fullName evidence="2">Tyrosine--tRNA ligase</fullName>
    </submittedName>
</protein>
<comment type="caution">
    <text evidence="2">The sequence shown here is derived from an EMBL/GenBank/DDBJ whole genome shotgun (WGS) entry which is preliminary data.</text>
</comment>
<proteinExistence type="predicted"/>
<organism evidence="2 3">
    <name type="scientific">Pseudomonas aeruginosa</name>
    <dbReference type="NCBI Taxonomy" id="287"/>
    <lineage>
        <taxon>Bacteria</taxon>
        <taxon>Pseudomonadati</taxon>
        <taxon>Pseudomonadota</taxon>
        <taxon>Gammaproteobacteria</taxon>
        <taxon>Pseudomonadales</taxon>
        <taxon>Pseudomonadaceae</taxon>
        <taxon>Pseudomonas</taxon>
    </lineage>
</organism>
<name>A0A367LVU8_PSEAI</name>
<dbReference type="EMBL" id="QORE01003335">
    <property type="protein sequence ID" value="RCI69188.1"/>
    <property type="molecule type" value="Genomic_DNA"/>
</dbReference>
<dbReference type="InterPro" id="IPR036986">
    <property type="entry name" value="S4_RNA-bd_sf"/>
</dbReference>
<dbReference type="Proteomes" id="UP000253594">
    <property type="component" value="Unassembled WGS sequence"/>
</dbReference>
<reference evidence="2 3" key="1">
    <citation type="submission" date="2018-07" db="EMBL/GenBank/DDBJ databases">
        <title>Mechanisms of high-level aminoglycoside resistance among Gram-negative pathogens in Brazil.</title>
        <authorList>
            <person name="Ballaben A.S."/>
            <person name="Darini A.L.C."/>
            <person name="Doi Y."/>
        </authorList>
    </citation>
    <scope>NUCLEOTIDE SEQUENCE [LARGE SCALE GENOMIC DNA]</scope>
    <source>
        <strain evidence="2 3">B2-305</strain>
    </source>
</reference>
<dbReference type="PROSITE" id="PS50889">
    <property type="entry name" value="S4"/>
    <property type="match status" value="1"/>
</dbReference>
<gene>
    <name evidence="2" type="ORF">DT376_41290</name>
</gene>
<dbReference type="AlphaFoldDB" id="A0A367LVU8"/>
<evidence type="ECO:0000256" key="1">
    <source>
        <dbReference type="PROSITE-ProRule" id="PRU00182"/>
    </source>
</evidence>
<evidence type="ECO:0000313" key="3">
    <source>
        <dbReference type="Proteomes" id="UP000253594"/>
    </source>
</evidence>